<dbReference type="Proteomes" id="UP000189580">
    <property type="component" value="Chromosome d"/>
</dbReference>
<dbReference type="InterPro" id="IPR008936">
    <property type="entry name" value="Rho_GTPase_activation_prot"/>
</dbReference>
<dbReference type="GO" id="GO:0007165">
    <property type="term" value="P:signal transduction"/>
    <property type="evidence" value="ECO:0007669"/>
    <property type="project" value="InterPro"/>
</dbReference>
<dbReference type="Gene3D" id="1.20.1270.60">
    <property type="entry name" value="Arfaptin homology (AH) domain/BAR domain"/>
    <property type="match status" value="1"/>
</dbReference>
<dbReference type="PANTHER" id="PTHR23176:SF128">
    <property type="entry name" value="RHO GTPASE-ACTIVATING PROTEIN RGD1"/>
    <property type="match status" value="1"/>
</dbReference>
<evidence type="ECO:0000313" key="7">
    <source>
        <dbReference type="EMBL" id="ANB13929.1"/>
    </source>
</evidence>
<feature type="region of interest" description="Disordered" evidence="4">
    <location>
        <begin position="1"/>
        <end position="105"/>
    </location>
</feature>
<dbReference type="AlphaFoldDB" id="A0A167EDA6"/>
<dbReference type="EMBL" id="CP014502">
    <property type="protein sequence ID" value="ANB13929.1"/>
    <property type="molecule type" value="Genomic_DNA"/>
</dbReference>
<dbReference type="InterPro" id="IPR000198">
    <property type="entry name" value="RhoGAP_dom"/>
</dbReference>
<dbReference type="RefSeq" id="XP_018736406.1">
    <property type="nucleotide sequence ID" value="XM_018881982.1"/>
</dbReference>
<dbReference type="InterPro" id="IPR001060">
    <property type="entry name" value="FCH_dom"/>
</dbReference>
<feature type="compositionally biased region" description="Low complexity" evidence="4">
    <location>
        <begin position="78"/>
        <end position="100"/>
    </location>
</feature>
<feature type="compositionally biased region" description="Polar residues" evidence="4">
    <location>
        <begin position="425"/>
        <end position="439"/>
    </location>
</feature>
<dbReference type="Pfam" id="PF00611">
    <property type="entry name" value="FCH"/>
    <property type="match status" value="1"/>
</dbReference>
<evidence type="ECO:0000256" key="1">
    <source>
        <dbReference type="ARBA" id="ARBA00022468"/>
    </source>
</evidence>
<keyword evidence="8" id="KW-1185">Reference proteome</keyword>
<dbReference type="SMART" id="SM00324">
    <property type="entry name" value="RhoGAP"/>
    <property type="match status" value="1"/>
</dbReference>
<feature type="domain" description="F-BAR" evidence="6">
    <location>
        <begin position="114"/>
        <end position="380"/>
    </location>
</feature>
<dbReference type="GO" id="GO:0005938">
    <property type="term" value="C:cell cortex"/>
    <property type="evidence" value="ECO:0007669"/>
    <property type="project" value="UniProtKB-ARBA"/>
</dbReference>
<dbReference type="GO" id="GO:0005096">
    <property type="term" value="F:GTPase activator activity"/>
    <property type="evidence" value="ECO:0007669"/>
    <property type="project" value="UniProtKB-KW"/>
</dbReference>
<evidence type="ECO:0000313" key="8">
    <source>
        <dbReference type="Proteomes" id="UP000189580"/>
    </source>
</evidence>
<evidence type="ECO:0000259" key="5">
    <source>
        <dbReference type="PROSITE" id="PS50238"/>
    </source>
</evidence>
<protein>
    <submittedName>
        <fullName evidence="7">Rgd1p</fullName>
    </submittedName>
</protein>
<dbReference type="KEGG" id="slb:AWJ20_4880"/>
<name>A0A167EDA6_9ASCO</name>
<dbReference type="InterPro" id="IPR027267">
    <property type="entry name" value="AH/BAR_dom_sf"/>
</dbReference>
<dbReference type="GeneID" id="30037060"/>
<sequence length="768" mass="81345">MDSSNTPAANNGRSASNGSRLSNNTTTSSDEGDSNVSNNAPSTAPTGSALTGPPITGPGIRKTSTVSTIGGGTGGSTSAGPASSIAPTTTTFNSSDTATTYSLPQPASSSYLLEDARLREILMSDVGTEALLKRLKQSIHAAKELSSFLKKSSNLENEHMGQVRKLASSAISEFAKPEYRQGTFAGQLNQLIKVNERSCDAARSFTTALVTMQKELANLSATVDKSRKSIKESALRHERQLLEAEQQAEKAKSKYDSLAEEFDKVRTGDPTKNKFGFMHSKGAQHEEELHKKVQTAESDYKQKVENAQRLRSEQINKNRPAAIKQLKDLILECDSAMSFQLQKYANLHEILALNRGFIVAPLKPNGAANGNLTMKEMAAKIDNELDLYNYVIGVPKTVSRLNRPLVQFQRHSTLAGAYPTGSIGNTTSSVPQSFQNNTTSPPPPISKAPGAGIGGTVGAGIGAGVGAGAGLAAGLASGPNGPGSAGAGAGAPTAPAALNSHTAIGPSPVLPPVATSEPFSVYPGNDTISPSSTIETQAVSTTASNFDTSAGPVPTVGQPGSGYPPGTVHSRPSFGTPLDVLLDYEEATVPRVVFQCIQAVDNFGLEVEGIYRTSGNNNQVQEIKRLFDLDAASVDLLHPTHGLNDIHSVAGALKLYFRELPDPLLTGQFHDEFVAAAKLPAGDERRDGVHRIVNELPDPNYTTLRHLIFHLYRVQTREASNRMSISNLAIVWGPTLMSSSLNNPEDMALEASVIETILVNAYTIFDAD</sequence>
<dbReference type="InterPro" id="IPR050729">
    <property type="entry name" value="Rho-GAP"/>
</dbReference>
<evidence type="ECO:0000256" key="3">
    <source>
        <dbReference type="SAM" id="Coils"/>
    </source>
</evidence>
<dbReference type="PROSITE" id="PS50238">
    <property type="entry name" value="RHOGAP"/>
    <property type="match status" value="1"/>
</dbReference>
<keyword evidence="2 3" id="KW-0175">Coiled coil</keyword>
<gene>
    <name evidence="7" type="primary">RGD1</name>
    <name evidence="7" type="ORF">AWJ20_4880</name>
</gene>
<dbReference type="InterPro" id="IPR031160">
    <property type="entry name" value="F_BAR_dom"/>
</dbReference>
<evidence type="ECO:0000259" key="6">
    <source>
        <dbReference type="PROSITE" id="PS51741"/>
    </source>
</evidence>
<dbReference type="SUPFAM" id="SSF48350">
    <property type="entry name" value="GTPase activation domain, GAP"/>
    <property type="match status" value="1"/>
</dbReference>
<dbReference type="Pfam" id="PF00620">
    <property type="entry name" value="RhoGAP"/>
    <property type="match status" value="1"/>
</dbReference>
<dbReference type="SUPFAM" id="SSF103657">
    <property type="entry name" value="BAR/IMD domain-like"/>
    <property type="match status" value="1"/>
</dbReference>
<feature type="region of interest" description="Disordered" evidence="4">
    <location>
        <begin position="544"/>
        <end position="570"/>
    </location>
</feature>
<proteinExistence type="predicted"/>
<feature type="domain" description="Rho-GAP" evidence="5">
    <location>
        <begin position="576"/>
        <end position="765"/>
    </location>
</feature>
<reference evidence="7 8" key="1">
    <citation type="submission" date="2016-02" db="EMBL/GenBank/DDBJ databases">
        <title>Complete genome sequence and transcriptome regulation of the pentose utilising yeast Sugiyamaella lignohabitans.</title>
        <authorList>
            <person name="Bellasio M."/>
            <person name="Peymann A."/>
            <person name="Valli M."/>
            <person name="Sipitzky M."/>
            <person name="Graf A."/>
            <person name="Sauer M."/>
            <person name="Marx H."/>
            <person name="Mattanovich D."/>
        </authorList>
    </citation>
    <scope>NUCLEOTIDE SEQUENCE [LARGE SCALE GENOMIC DNA]</scope>
    <source>
        <strain evidence="7 8">CBS 10342</strain>
    </source>
</reference>
<dbReference type="Gene3D" id="1.10.555.10">
    <property type="entry name" value="Rho GTPase activation protein"/>
    <property type="match status" value="1"/>
</dbReference>
<evidence type="ECO:0000256" key="2">
    <source>
        <dbReference type="PROSITE-ProRule" id="PRU01077"/>
    </source>
</evidence>
<accession>A0A167EDA6</accession>
<dbReference type="SMART" id="SM00055">
    <property type="entry name" value="FCH"/>
    <property type="match status" value="1"/>
</dbReference>
<dbReference type="PROSITE" id="PS51741">
    <property type="entry name" value="F_BAR"/>
    <property type="match status" value="1"/>
</dbReference>
<feature type="coiled-coil region" evidence="3">
    <location>
        <begin position="227"/>
        <end position="261"/>
    </location>
</feature>
<feature type="compositionally biased region" description="Polar residues" evidence="4">
    <location>
        <begin position="1"/>
        <end position="49"/>
    </location>
</feature>
<dbReference type="PANTHER" id="PTHR23176">
    <property type="entry name" value="RHO/RAC/CDC GTPASE-ACTIVATING PROTEIN"/>
    <property type="match status" value="1"/>
</dbReference>
<organism evidence="7 8">
    <name type="scientific">Sugiyamaella lignohabitans</name>
    <dbReference type="NCBI Taxonomy" id="796027"/>
    <lineage>
        <taxon>Eukaryota</taxon>
        <taxon>Fungi</taxon>
        <taxon>Dikarya</taxon>
        <taxon>Ascomycota</taxon>
        <taxon>Saccharomycotina</taxon>
        <taxon>Dipodascomycetes</taxon>
        <taxon>Dipodascales</taxon>
        <taxon>Trichomonascaceae</taxon>
        <taxon>Sugiyamaella</taxon>
    </lineage>
</organism>
<evidence type="ECO:0000256" key="4">
    <source>
        <dbReference type="SAM" id="MobiDB-lite"/>
    </source>
</evidence>
<dbReference type="GO" id="GO:0005933">
    <property type="term" value="C:cellular bud"/>
    <property type="evidence" value="ECO:0007669"/>
    <property type="project" value="UniProtKB-ARBA"/>
</dbReference>
<keyword evidence="1" id="KW-0343">GTPase activation</keyword>
<dbReference type="OrthoDB" id="437889at2759"/>
<feature type="region of interest" description="Disordered" evidence="4">
    <location>
        <begin position="425"/>
        <end position="451"/>
    </location>
</feature>